<name>A0A6J6INC9_9ZZZZ</name>
<evidence type="ECO:0000313" key="1">
    <source>
        <dbReference type="EMBL" id="CAB4625859.1"/>
    </source>
</evidence>
<gene>
    <name evidence="1" type="ORF">UFOPK1909_00877</name>
</gene>
<dbReference type="EMBL" id="CAEZVD010000107">
    <property type="protein sequence ID" value="CAB4625859.1"/>
    <property type="molecule type" value="Genomic_DNA"/>
</dbReference>
<protein>
    <submittedName>
        <fullName evidence="1">Unannotated protein</fullName>
    </submittedName>
</protein>
<sequence>MKQNLGILIQSIVVSAALVVLPLAVDAAIPNPPLISLSETGASNQMGRGLAAEASTDKMMMPNPFTYEYIAGANLSGATGTGHVYQLVLDGDAKTLIQSVAKAMNLSGTVEQPEYSTEEYPTFIIGAQDGTGPSVNLGWYGTGSWWYSDPSAYPSAECLTWETADDNSKYCSIYEEQKPTPELLPSKTQMTATALKLFKATGLNVSANQVRVEVSEWGASASASMLIGGQESPVEWSINWGSNGKLGSLSGHSVKAVDKGEFKTISAKAAVSRISDWRYSGQLANSIWAKYAPQDGRVMPYATDDQIMLGEPATKESGSEEPGTESPEPAIEPQVVKVTVTEAHEAQVMIWDKSGGTWLVPGFVLISDQSWLNGVFSLEDGIVELPEPMEISPMVK</sequence>
<reference evidence="1" key="1">
    <citation type="submission" date="2020-05" db="EMBL/GenBank/DDBJ databases">
        <authorList>
            <person name="Chiriac C."/>
            <person name="Salcher M."/>
            <person name="Ghai R."/>
            <person name="Kavagutti S V."/>
        </authorList>
    </citation>
    <scope>NUCLEOTIDE SEQUENCE</scope>
</reference>
<proteinExistence type="predicted"/>
<dbReference type="AlphaFoldDB" id="A0A6J6INC9"/>
<organism evidence="1">
    <name type="scientific">freshwater metagenome</name>
    <dbReference type="NCBI Taxonomy" id="449393"/>
    <lineage>
        <taxon>unclassified sequences</taxon>
        <taxon>metagenomes</taxon>
        <taxon>ecological metagenomes</taxon>
    </lineage>
</organism>
<accession>A0A6J6INC9</accession>